<dbReference type="AlphaFoldDB" id="A0AAN6EKI7"/>
<evidence type="ECO:0000256" key="1">
    <source>
        <dbReference type="SAM" id="MobiDB-lite"/>
    </source>
</evidence>
<gene>
    <name evidence="2" type="ORF">HRR80_009601</name>
</gene>
<reference evidence="2" key="1">
    <citation type="submission" date="2023-01" db="EMBL/GenBank/DDBJ databases">
        <title>Exophiala dermititidis isolated from Cystic Fibrosis Patient.</title>
        <authorList>
            <person name="Kurbessoian T."/>
            <person name="Crocker A."/>
            <person name="Murante D."/>
            <person name="Hogan D.A."/>
            <person name="Stajich J.E."/>
        </authorList>
    </citation>
    <scope>NUCLEOTIDE SEQUENCE</scope>
    <source>
        <strain evidence="2">Ex8</strain>
    </source>
</reference>
<dbReference type="EMBL" id="JAJGCB010000047">
    <property type="protein sequence ID" value="KAJ8986304.1"/>
    <property type="molecule type" value="Genomic_DNA"/>
</dbReference>
<feature type="compositionally biased region" description="Polar residues" evidence="1">
    <location>
        <begin position="193"/>
        <end position="203"/>
    </location>
</feature>
<name>A0AAN6EKI7_EXODE</name>
<feature type="compositionally biased region" description="Basic and acidic residues" evidence="1">
    <location>
        <begin position="220"/>
        <end position="240"/>
    </location>
</feature>
<dbReference type="InterPro" id="IPR011011">
    <property type="entry name" value="Znf_FYVE_PHD"/>
</dbReference>
<evidence type="ECO:0000313" key="2">
    <source>
        <dbReference type="EMBL" id="KAJ8986304.1"/>
    </source>
</evidence>
<sequence length="269" mass="29879">METQETHTSKKERKGLRKVWDRVKAIFKPKTATTATTSTSAIPASTSQGQPSVRQKPEPQPESKLEGTAQPPRIEVDDTAEESPVALEPTKQPPAKAPISVTHDPQDEAQMRFSKAQAIFAKYNLELSPADWDMRPKQPYERVSKNIRMRVRYTCHSCSTTFGRDRVCATCHHRRCAQCSRYPPKRTGPRQRPTGSNVPQDSTEAPPGVALAAHRELQADVELPPHVRSTREHYPPDRGLQEALIAVVEQPPNRAGQPRTGDGRAVSTG</sequence>
<feature type="region of interest" description="Disordered" evidence="1">
    <location>
        <begin position="1"/>
        <end position="103"/>
    </location>
</feature>
<protein>
    <submittedName>
        <fullName evidence="2">Uncharacterized protein</fullName>
    </submittedName>
</protein>
<feature type="compositionally biased region" description="Basic and acidic residues" evidence="1">
    <location>
        <begin position="55"/>
        <end position="65"/>
    </location>
</feature>
<dbReference type="Proteomes" id="UP001161757">
    <property type="component" value="Unassembled WGS sequence"/>
</dbReference>
<feature type="region of interest" description="Disordered" evidence="1">
    <location>
        <begin position="179"/>
        <end position="207"/>
    </location>
</feature>
<feature type="region of interest" description="Disordered" evidence="1">
    <location>
        <begin position="220"/>
        <end position="269"/>
    </location>
</feature>
<feature type="compositionally biased region" description="Low complexity" evidence="1">
    <location>
        <begin position="31"/>
        <end position="47"/>
    </location>
</feature>
<comment type="caution">
    <text evidence="2">The sequence shown here is derived from an EMBL/GenBank/DDBJ whole genome shotgun (WGS) entry which is preliminary data.</text>
</comment>
<accession>A0AAN6EKI7</accession>
<evidence type="ECO:0000313" key="3">
    <source>
        <dbReference type="Proteomes" id="UP001161757"/>
    </source>
</evidence>
<organism evidence="2 3">
    <name type="scientific">Exophiala dermatitidis</name>
    <name type="common">Black yeast-like fungus</name>
    <name type="synonym">Wangiella dermatitidis</name>
    <dbReference type="NCBI Taxonomy" id="5970"/>
    <lineage>
        <taxon>Eukaryota</taxon>
        <taxon>Fungi</taxon>
        <taxon>Dikarya</taxon>
        <taxon>Ascomycota</taxon>
        <taxon>Pezizomycotina</taxon>
        <taxon>Eurotiomycetes</taxon>
        <taxon>Chaetothyriomycetidae</taxon>
        <taxon>Chaetothyriales</taxon>
        <taxon>Herpotrichiellaceae</taxon>
        <taxon>Exophiala</taxon>
    </lineage>
</organism>
<dbReference type="SUPFAM" id="SSF57903">
    <property type="entry name" value="FYVE/PHD zinc finger"/>
    <property type="match status" value="1"/>
</dbReference>
<proteinExistence type="predicted"/>